<dbReference type="KEGG" id="xne:XNC1_3176"/>
<evidence type="ECO:0000313" key="2">
    <source>
        <dbReference type="Proteomes" id="UP000008075"/>
    </source>
</evidence>
<name>D3VKX0_XENNA</name>
<protein>
    <submittedName>
        <fullName evidence="1">Uncharacterized protein</fullName>
    </submittedName>
</protein>
<sequence length="72" mass="8263">MHNVVLQQTRTQFHFAIFGVMSQSFAENAHYNFAAEISTAGNWIASDFCVNRIENIVFLGKQIKIKLKLFNI</sequence>
<keyword evidence="2" id="KW-1185">Reference proteome</keyword>
<evidence type="ECO:0000313" key="1">
    <source>
        <dbReference type="EMBL" id="CBJ91228.1"/>
    </source>
</evidence>
<dbReference type="AlphaFoldDB" id="D3VKX0"/>
<organism evidence="1 2">
    <name type="scientific">Xenorhabdus nematophila (strain ATCC 19061 / DSM 3370 / CCUG 14189 / LMG 1036 / NCIMB 9965 / AN6)</name>
    <dbReference type="NCBI Taxonomy" id="406817"/>
    <lineage>
        <taxon>Bacteria</taxon>
        <taxon>Pseudomonadati</taxon>
        <taxon>Pseudomonadota</taxon>
        <taxon>Gammaproteobacteria</taxon>
        <taxon>Enterobacterales</taxon>
        <taxon>Morganellaceae</taxon>
        <taxon>Xenorhabdus</taxon>
    </lineage>
</organism>
<dbReference type="EMBL" id="FN667742">
    <property type="protein sequence ID" value="CBJ91228.1"/>
    <property type="molecule type" value="Genomic_DNA"/>
</dbReference>
<gene>
    <name evidence="1" type="ordered locus">XNC1_3176</name>
</gene>
<accession>D3VKX0</accession>
<reference evidence="1 2" key="1">
    <citation type="journal article" date="2011" name="PLoS ONE">
        <title>The entomopathogenic bacterial endosymbionts xenorhabdus and photorhabdus: convergent lifestyles from divergent genomes.</title>
        <authorList>
            <person name="Chaston J.M."/>
            <person name="Suen G."/>
            <person name="Tucker S.L."/>
            <person name="Andersen A.W."/>
            <person name="Bhasin A."/>
            <person name="Bode E."/>
            <person name="Bode H.B."/>
            <person name="Brachmann A.O."/>
            <person name="Cowles C.E."/>
            <person name="Cowles K.N."/>
            <person name="Darby C."/>
            <person name="de Leon L."/>
            <person name="Drace K."/>
            <person name="Du Z."/>
            <person name="Givaudan A."/>
            <person name="Herbert Tran E.E."/>
            <person name="Jewell K.A."/>
            <person name="Knack J.J."/>
            <person name="Krasomil-Osterfeld K.C."/>
            <person name="Kukor R."/>
            <person name="Lanois A."/>
            <person name="Latreille P."/>
            <person name="Leimgruber N.K."/>
            <person name="Lipke C.M."/>
            <person name="Liu R."/>
            <person name="Lu X."/>
            <person name="Martens E.C."/>
            <person name="Marri P.R."/>
            <person name="Medigue C."/>
            <person name="Menard M.L."/>
            <person name="Miller N.M."/>
            <person name="Morales-Soto N."/>
            <person name="Norton S."/>
            <person name="Ogier J.C."/>
            <person name="Orchard S.S."/>
            <person name="Park D."/>
            <person name="Park Y."/>
            <person name="Qurollo B.A."/>
            <person name="Sugar D.R."/>
            <person name="Richards G.R."/>
            <person name="Rouy Z."/>
            <person name="Slominski B."/>
            <person name="Slominski K."/>
            <person name="Snyder H."/>
            <person name="Tjaden B.C."/>
            <person name="van der Hoeven R."/>
            <person name="Welch R.D."/>
            <person name="Wheeler C."/>
            <person name="Xiang B."/>
            <person name="Barbazuk B."/>
            <person name="Gaudriault S."/>
            <person name="Goodner B."/>
            <person name="Slater S.C."/>
            <person name="Forst S."/>
            <person name="Goldman B.S."/>
            <person name="Goodrich-Blair H."/>
        </authorList>
    </citation>
    <scope>NUCLEOTIDE SEQUENCE [LARGE SCALE GENOMIC DNA]</scope>
    <source>
        <strain evidence="2">ATCC 19061 / DSM 3370 / CCUG 14189 / LMG 1036 / NCIMB 9965 / AN6</strain>
    </source>
</reference>
<dbReference type="HOGENOM" id="CLU_2721380_0_0_6"/>
<dbReference type="Proteomes" id="UP000008075">
    <property type="component" value="Chromosome"/>
</dbReference>
<proteinExistence type="predicted"/>